<sequence>MGIRGNGNQRRHISSLKLAKTMYIEYMLEEQGRYLGADPSVSSNLPCSFASVSICRQHSSLYLETGMPTPLSPSLFTVFSLCPIFLVSLFPSSSRFMAPFLSLFLLHRSLPTSSPSFALNLPLFTSSPSSALNLPPFFSAFSRSDPLEPSLSPCSSPRPSLTLFFSDFYPHP</sequence>
<dbReference type="EMBL" id="JAMYWD010000012">
    <property type="protein sequence ID" value="KAJ4950228.1"/>
    <property type="molecule type" value="Genomic_DNA"/>
</dbReference>
<keyword evidence="2" id="KW-1185">Reference proteome</keyword>
<protein>
    <submittedName>
        <fullName evidence="1">Uncharacterized protein</fullName>
    </submittedName>
</protein>
<comment type="caution">
    <text evidence="1">The sequence shown here is derived from an EMBL/GenBank/DDBJ whole genome shotgun (WGS) entry which is preliminary data.</text>
</comment>
<accession>A0A9Q0GPF0</accession>
<reference evidence="1" key="1">
    <citation type="journal article" date="2023" name="Plant J.">
        <title>The genome of the king protea, Protea cynaroides.</title>
        <authorList>
            <person name="Chang J."/>
            <person name="Duong T.A."/>
            <person name="Schoeman C."/>
            <person name="Ma X."/>
            <person name="Roodt D."/>
            <person name="Barker N."/>
            <person name="Li Z."/>
            <person name="Van de Peer Y."/>
            <person name="Mizrachi E."/>
        </authorList>
    </citation>
    <scope>NUCLEOTIDE SEQUENCE</scope>
    <source>
        <tissue evidence="1">Young leaves</tissue>
    </source>
</reference>
<evidence type="ECO:0000313" key="1">
    <source>
        <dbReference type="EMBL" id="KAJ4950228.1"/>
    </source>
</evidence>
<evidence type="ECO:0000313" key="2">
    <source>
        <dbReference type="Proteomes" id="UP001141806"/>
    </source>
</evidence>
<organism evidence="1 2">
    <name type="scientific">Protea cynaroides</name>
    <dbReference type="NCBI Taxonomy" id="273540"/>
    <lineage>
        <taxon>Eukaryota</taxon>
        <taxon>Viridiplantae</taxon>
        <taxon>Streptophyta</taxon>
        <taxon>Embryophyta</taxon>
        <taxon>Tracheophyta</taxon>
        <taxon>Spermatophyta</taxon>
        <taxon>Magnoliopsida</taxon>
        <taxon>Proteales</taxon>
        <taxon>Proteaceae</taxon>
        <taxon>Protea</taxon>
    </lineage>
</organism>
<name>A0A9Q0GPF0_9MAGN</name>
<proteinExistence type="predicted"/>
<dbReference type="Proteomes" id="UP001141806">
    <property type="component" value="Unassembled WGS sequence"/>
</dbReference>
<dbReference type="AlphaFoldDB" id="A0A9Q0GPF0"/>
<gene>
    <name evidence="1" type="ORF">NE237_027060</name>
</gene>